<dbReference type="RefSeq" id="WP_140850927.1">
    <property type="nucleotide sequence ID" value="NZ_RCZC01000003.1"/>
</dbReference>
<comment type="similarity">
    <text evidence="2 4">Belongs to the pterin-4-alpha-carbinolamine dehydratase family.</text>
</comment>
<name>A0A502FVI3_9SPHN</name>
<dbReference type="CDD" id="cd00914">
    <property type="entry name" value="PCD_DCoH_subfamily_b"/>
    <property type="match status" value="1"/>
</dbReference>
<dbReference type="NCBIfam" id="NF002018">
    <property type="entry name" value="PRK00823.1-3"/>
    <property type="match status" value="1"/>
</dbReference>
<dbReference type="AlphaFoldDB" id="A0A502FVI3"/>
<organism evidence="5 6">
    <name type="scientific">Sphingomonas glacialis</name>
    <dbReference type="NCBI Taxonomy" id="658225"/>
    <lineage>
        <taxon>Bacteria</taxon>
        <taxon>Pseudomonadati</taxon>
        <taxon>Pseudomonadota</taxon>
        <taxon>Alphaproteobacteria</taxon>
        <taxon>Sphingomonadales</taxon>
        <taxon>Sphingomonadaceae</taxon>
        <taxon>Sphingomonas</taxon>
    </lineage>
</organism>
<dbReference type="SUPFAM" id="SSF55248">
    <property type="entry name" value="PCD-like"/>
    <property type="match status" value="1"/>
</dbReference>
<comment type="caution">
    <text evidence="5">The sequence shown here is derived from an EMBL/GenBank/DDBJ whole genome shotgun (WGS) entry which is preliminary data.</text>
</comment>
<sequence>MKVEPLDDEGRAEALDTLDEWDYDEARDAITRTFTFADFSEAFAFMTRVALLAEKADHHPEWSNVWNRVDVLLTTHDAGGLSHKDVALAEAIDALLG</sequence>
<dbReference type="OrthoDB" id="9794987at2"/>
<proteinExistence type="inferred from homology"/>
<evidence type="ECO:0000256" key="3">
    <source>
        <dbReference type="ARBA" id="ARBA00023239"/>
    </source>
</evidence>
<keyword evidence="6" id="KW-1185">Reference proteome</keyword>
<evidence type="ECO:0000313" key="5">
    <source>
        <dbReference type="EMBL" id="TPG53106.1"/>
    </source>
</evidence>
<dbReference type="HAMAP" id="MF_00434">
    <property type="entry name" value="Pterin_4_alpha"/>
    <property type="match status" value="1"/>
</dbReference>
<evidence type="ECO:0000256" key="2">
    <source>
        <dbReference type="ARBA" id="ARBA00006472"/>
    </source>
</evidence>
<evidence type="ECO:0000256" key="4">
    <source>
        <dbReference type="HAMAP-Rule" id="MF_00434"/>
    </source>
</evidence>
<accession>A0A502FVI3</accession>
<gene>
    <name evidence="5" type="ORF">EAH76_14270</name>
</gene>
<comment type="catalytic activity">
    <reaction evidence="1 4">
        <text>(4aS,6R)-4a-hydroxy-L-erythro-5,6,7,8-tetrahydrobiopterin = (6R)-L-erythro-6,7-dihydrobiopterin + H2O</text>
        <dbReference type="Rhea" id="RHEA:11920"/>
        <dbReference type="ChEBI" id="CHEBI:15377"/>
        <dbReference type="ChEBI" id="CHEBI:15642"/>
        <dbReference type="ChEBI" id="CHEBI:43120"/>
        <dbReference type="EC" id="4.2.1.96"/>
    </reaction>
</comment>
<evidence type="ECO:0000256" key="1">
    <source>
        <dbReference type="ARBA" id="ARBA00001554"/>
    </source>
</evidence>
<dbReference type="PANTHER" id="PTHR12599">
    <property type="entry name" value="PTERIN-4-ALPHA-CARBINOLAMINE DEHYDRATASE"/>
    <property type="match status" value="1"/>
</dbReference>
<dbReference type="Gene3D" id="3.30.1360.20">
    <property type="entry name" value="Transcriptional coactivator/pterin dehydratase"/>
    <property type="match status" value="1"/>
</dbReference>
<evidence type="ECO:0000313" key="6">
    <source>
        <dbReference type="Proteomes" id="UP000319931"/>
    </source>
</evidence>
<reference evidence="5 6" key="1">
    <citation type="journal article" date="2019" name="Environ. Microbiol.">
        <title>Species interactions and distinct microbial communities in high Arctic permafrost affected cryosols are associated with the CH4 and CO2 gas fluxes.</title>
        <authorList>
            <person name="Altshuler I."/>
            <person name="Hamel J."/>
            <person name="Turney S."/>
            <person name="Magnuson E."/>
            <person name="Levesque R."/>
            <person name="Greer C."/>
            <person name="Whyte L.G."/>
        </authorList>
    </citation>
    <scope>NUCLEOTIDE SEQUENCE [LARGE SCALE GENOMIC DNA]</scope>
    <source>
        <strain evidence="5 6">E6.1</strain>
    </source>
</reference>
<dbReference type="Proteomes" id="UP000319931">
    <property type="component" value="Unassembled WGS sequence"/>
</dbReference>
<keyword evidence="3 4" id="KW-0456">Lyase</keyword>
<dbReference type="PANTHER" id="PTHR12599:SF0">
    <property type="entry name" value="PTERIN-4-ALPHA-CARBINOLAMINE DEHYDRATASE"/>
    <property type="match status" value="1"/>
</dbReference>
<dbReference type="GO" id="GO:0008124">
    <property type="term" value="F:4-alpha-hydroxytetrahydrobiopterin dehydratase activity"/>
    <property type="evidence" value="ECO:0007669"/>
    <property type="project" value="UniProtKB-UniRule"/>
</dbReference>
<dbReference type="NCBIfam" id="NF002017">
    <property type="entry name" value="PRK00823.1-2"/>
    <property type="match status" value="1"/>
</dbReference>
<dbReference type="EC" id="4.2.1.96" evidence="4"/>
<dbReference type="InterPro" id="IPR036428">
    <property type="entry name" value="PCD_sf"/>
</dbReference>
<protein>
    <recommendedName>
        <fullName evidence="4">Putative pterin-4-alpha-carbinolamine dehydratase</fullName>
        <shortName evidence="4">PHS</shortName>
        <ecNumber evidence="4">4.2.1.96</ecNumber>
    </recommendedName>
    <alternativeName>
        <fullName evidence="4">4-alpha-hydroxy-tetrahydropterin dehydratase</fullName>
    </alternativeName>
    <alternativeName>
        <fullName evidence="4">Pterin carbinolamine dehydratase</fullName>
        <shortName evidence="4">PCD</shortName>
    </alternativeName>
</protein>
<dbReference type="Pfam" id="PF01329">
    <property type="entry name" value="Pterin_4a"/>
    <property type="match status" value="1"/>
</dbReference>
<dbReference type="GO" id="GO:0006729">
    <property type="term" value="P:tetrahydrobiopterin biosynthetic process"/>
    <property type="evidence" value="ECO:0007669"/>
    <property type="project" value="InterPro"/>
</dbReference>
<dbReference type="EMBL" id="RCZC01000003">
    <property type="protein sequence ID" value="TPG53106.1"/>
    <property type="molecule type" value="Genomic_DNA"/>
</dbReference>
<dbReference type="InterPro" id="IPR001533">
    <property type="entry name" value="Pterin_deHydtase"/>
</dbReference>